<dbReference type="EMBL" id="RBIZ01000005">
    <property type="protein sequence ID" value="RKR53847.1"/>
    <property type="molecule type" value="Genomic_DNA"/>
</dbReference>
<gene>
    <name evidence="2" type="ORF">C7387_3324</name>
</gene>
<feature type="transmembrane region" description="Helical" evidence="1">
    <location>
        <begin position="109"/>
        <end position="129"/>
    </location>
</feature>
<evidence type="ECO:0000313" key="3">
    <source>
        <dbReference type="Proteomes" id="UP000267341"/>
    </source>
</evidence>
<keyword evidence="1" id="KW-0812">Transmembrane</keyword>
<proteinExistence type="predicted"/>
<keyword evidence="3" id="KW-1185">Reference proteome</keyword>
<dbReference type="Proteomes" id="UP000267341">
    <property type="component" value="Unassembled WGS sequence"/>
</dbReference>
<evidence type="ECO:0000256" key="1">
    <source>
        <dbReference type="SAM" id="Phobius"/>
    </source>
</evidence>
<keyword evidence="1" id="KW-0472">Membrane</keyword>
<reference evidence="2 3" key="1">
    <citation type="submission" date="2018-10" db="EMBL/GenBank/DDBJ databases">
        <title>Genomic Encyclopedia of Type Strains, Phase IV (KMG-IV): sequencing the most valuable type-strain genomes for metagenomic binning, comparative biology and taxonomic classification.</title>
        <authorList>
            <person name="Goeker M."/>
        </authorList>
    </citation>
    <scope>NUCLEOTIDE SEQUENCE [LARGE SCALE GENOMIC DNA]</scope>
    <source>
        <strain evidence="2 3">DSM 5079</strain>
    </source>
</reference>
<evidence type="ECO:0000313" key="2">
    <source>
        <dbReference type="EMBL" id="RKR53847.1"/>
    </source>
</evidence>
<sequence length="318" mass="36532">MINFKSFSRTPSETLGNSHYFCDYIELLSLINGDDGISISEVYDRFLEDEKIPNIGSEHSGETNQEWEGRIGNWFEEINARNSHYGNQYPFMLTDSRVKRKENISDEQYLYLLLLLCSSLSYVNGYHMLTSLFEKVSYYAMKSFLPSYSKVYVFGVSAGDNDRYIGSLEEKYRLLADDLGLTIAQHEDAFRVGDNGDGGVDIVAWVPFKDDPNLERKMVFLGQSAAGKNWTNKQGSVDRARNYIIDLPYSAQNVLFVPYDFRNYQRLFCQRGEITASLIFDRHRIINLVNASALLNDPLGGNFREIVNYSLEYIEDIV</sequence>
<accession>A0ABX9RYX3</accession>
<comment type="caution">
    <text evidence="2">The sequence shown here is derived from an EMBL/GenBank/DDBJ whole genome shotgun (WGS) entry which is preliminary data.</text>
</comment>
<dbReference type="RefSeq" id="WP_120817098.1">
    <property type="nucleotide sequence ID" value="NZ_RBIZ01000005.1"/>
</dbReference>
<protein>
    <submittedName>
        <fullName evidence="2">Uncharacterized protein</fullName>
    </submittedName>
</protein>
<dbReference type="GeneID" id="66905309"/>
<name>A0ABX9RYX3_9ENTR</name>
<organism evidence="2 3">
    <name type="scientific">Yokenella regensburgei</name>
    <dbReference type="NCBI Taxonomy" id="158877"/>
    <lineage>
        <taxon>Bacteria</taxon>
        <taxon>Pseudomonadati</taxon>
        <taxon>Pseudomonadota</taxon>
        <taxon>Gammaproteobacteria</taxon>
        <taxon>Enterobacterales</taxon>
        <taxon>Enterobacteriaceae</taxon>
        <taxon>Yokenella</taxon>
    </lineage>
</organism>
<keyword evidence="1" id="KW-1133">Transmembrane helix</keyword>